<evidence type="ECO:0000313" key="2">
    <source>
        <dbReference type="EMBL" id="KAF0528883.1"/>
    </source>
</evidence>
<protein>
    <submittedName>
        <fullName evidence="2">Reverse transcriptase</fullName>
    </submittedName>
</protein>
<dbReference type="Pfam" id="PF00078">
    <property type="entry name" value="RVT_1"/>
    <property type="match status" value="1"/>
</dbReference>
<keyword evidence="2" id="KW-0695">RNA-directed DNA polymerase</keyword>
<comment type="caution">
    <text evidence="2">The sequence shown here is derived from an EMBL/GenBank/DDBJ whole genome shotgun (WGS) entry which is preliminary data.</text>
</comment>
<sequence>MSKAFDSVNIATLEKALHRIKIPSTLIELITFLLLHRTNRVITDLGLTEPYPVQDGIDQGETFSPLLWKIYYDPLISTIQQRYTGYTSTIPTTPPREINTSVMAYMDDSLWIAPNKETLMDILTTATSFYS</sequence>
<dbReference type="Proteomes" id="UP000439903">
    <property type="component" value="Unassembled WGS sequence"/>
</dbReference>
<name>A0A8H4ASR5_GIGMA</name>
<dbReference type="OrthoDB" id="2436726at2759"/>
<evidence type="ECO:0000313" key="3">
    <source>
        <dbReference type="Proteomes" id="UP000439903"/>
    </source>
</evidence>
<keyword evidence="3" id="KW-1185">Reference proteome</keyword>
<proteinExistence type="predicted"/>
<evidence type="ECO:0000259" key="1">
    <source>
        <dbReference type="PROSITE" id="PS50878"/>
    </source>
</evidence>
<organism evidence="2 3">
    <name type="scientific">Gigaspora margarita</name>
    <dbReference type="NCBI Taxonomy" id="4874"/>
    <lineage>
        <taxon>Eukaryota</taxon>
        <taxon>Fungi</taxon>
        <taxon>Fungi incertae sedis</taxon>
        <taxon>Mucoromycota</taxon>
        <taxon>Glomeromycotina</taxon>
        <taxon>Glomeromycetes</taxon>
        <taxon>Diversisporales</taxon>
        <taxon>Gigasporaceae</taxon>
        <taxon>Gigaspora</taxon>
    </lineage>
</organism>
<dbReference type="EMBL" id="WTPW01000264">
    <property type="protein sequence ID" value="KAF0528883.1"/>
    <property type="molecule type" value="Genomic_DNA"/>
</dbReference>
<keyword evidence="2" id="KW-0808">Transferase</keyword>
<keyword evidence="2" id="KW-0548">Nucleotidyltransferase</keyword>
<reference evidence="2 3" key="1">
    <citation type="journal article" date="2019" name="Environ. Microbiol.">
        <title>At the nexus of three kingdoms: the genome of the mycorrhizal fungus Gigaspora margarita provides insights into plant, endobacterial and fungal interactions.</title>
        <authorList>
            <person name="Venice F."/>
            <person name="Ghignone S."/>
            <person name="Salvioli di Fossalunga A."/>
            <person name="Amselem J."/>
            <person name="Novero M."/>
            <person name="Xianan X."/>
            <person name="Sedzielewska Toro K."/>
            <person name="Morin E."/>
            <person name="Lipzen A."/>
            <person name="Grigoriev I.V."/>
            <person name="Henrissat B."/>
            <person name="Martin F.M."/>
            <person name="Bonfante P."/>
        </authorList>
    </citation>
    <scope>NUCLEOTIDE SEQUENCE [LARGE SCALE GENOMIC DNA]</scope>
    <source>
        <strain evidence="2 3">BEG34</strain>
    </source>
</reference>
<dbReference type="SUPFAM" id="SSF56672">
    <property type="entry name" value="DNA/RNA polymerases"/>
    <property type="match status" value="1"/>
</dbReference>
<accession>A0A8H4ASR5</accession>
<gene>
    <name evidence="2" type="ORF">F8M41_012968</name>
</gene>
<feature type="domain" description="Reverse transcriptase" evidence="1">
    <location>
        <begin position="1"/>
        <end position="131"/>
    </location>
</feature>
<dbReference type="GO" id="GO:0003964">
    <property type="term" value="F:RNA-directed DNA polymerase activity"/>
    <property type="evidence" value="ECO:0007669"/>
    <property type="project" value="UniProtKB-KW"/>
</dbReference>
<dbReference type="AlphaFoldDB" id="A0A8H4ASR5"/>
<dbReference type="PROSITE" id="PS50878">
    <property type="entry name" value="RT_POL"/>
    <property type="match status" value="1"/>
</dbReference>
<dbReference type="InterPro" id="IPR000477">
    <property type="entry name" value="RT_dom"/>
</dbReference>
<dbReference type="InterPro" id="IPR043502">
    <property type="entry name" value="DNA/RNA_pol_sf"/>
</dbReference>